<dbReference type="InterPro" id="IPR027599">
    <property type="entry name" value="PqqD-rel_X"/>
</dbReference>
<sequence>MRSSPIWRLAPGQRLLHRCHDGECVLFNDLSGATHLVDDLTLGLLQALAEAPQPASDLAGDPDPDTLAALDELLAGLAALYLIEAVEC</sequence>
<dbReference type="Proteomes" id="UP001595665">
    <property type="component" value="Unassembled WGS sequence"/>
</dbReference>
<organism evidence="1 2">
    <name type="scientific">Massilia haematophila</name>
    <dbReference type="NCBI Taxonomy" id="457923"/>
    <lineage>
        <taxon>Bacteria</taxon>
        <taxon>Pseudomonadati</taxon>
        <taxon>Pseudomonadota</taxon>
        <taxon>Betaproteobacteria</taxon>
        <taxon>Burkholderiales</taxon>
        <taxon>Oxalobacteraceae</taxon>
        <taxon>Telluria group</taxon>
        <taxon>Massilia</taxon>
    </lineage>
</organism>
<dbReference type="NCBIfam" id="TIGR04353">
    <property type="entry name" value="PqqD_rel_X"/>
    <property type="match status" value="1"/>
</dbReference>
<protein>
    <submittedName>
        <fullName evidence="1">HPr-rel-A system PqqD family peptide chaperone</fullName>
    </submittedName>
</protein>
<keyword evidence="2" id="KW-1185">Reference proteome</keyword>
<proteinExistence type="predicted"/>
<gene>
    <name evidence="1" type="ORF">ACFOPH_17800</name>
</gene>
<accession>A0ABV7PLP7</accession>
<evidence type="ECO:0000313" key="1">
    <source>
        <dbReference type="EMBL" id="MFC3460089.1"/>
    </source>
</evidence>
<dbReference type="RefSeq" id="WP_312547854.1">
    <property type="nucleotide sequence ID" value="NZ_JBHRVV010000001.1"/>
</dbReference>
<comment type="caution">
    <text evidence="1">The sequence shown here is derived from an EMBL/GenBank/DDBJ whole genome shotgun (WGS) entry which is preliminary data.</text>
</comment>
<dbReference type="EMBL" id="JBHRVV010000001">
    <property type="protein sequence ID" value="MFC3460089.1"/>
    <property type="molecule type" value="Genomic_DNA"/>
</dbReference>
<name>A0ABV7PLP7_9BURK</name>
<reference evidence="2" key="1">
    <citation type="journal article" date="2019" name="Int. J. Syst. Evol. Microbiol.">
        <title>The Global Catalogue of Microorganisms (GCM) 10K type strain sequencing project: providing services to taxonomists for standard genome sequencing and annotation.</title>
        <authorList>
            <consortium name="The Broad Institute Genomics Platform"/>
            <consortium name="The Broad Institute Genome Sequencing Center for Infectious Disease"/>
            <person name="Wu L."/>
            <person name="Ma J."/>
        </authorList>
    </citation>
    <scope>NUCLEOTIDE SEQUENCE [LARGE SCALE GENOMIC DNA]</scope>
    <source>
        <strain evidence="2">CCM 7480</strain>
    </source>
</reference>
<evidence type="ECO:0000313" key="2">
    <source>
        <dbReference type="Proteomes" id="UP001595665"/>
    </source>
</evidence>